<accession>A0ABW3SQ37</accession>
<comment type="caution">
    <text evidence="2">The sequence shown here is derived from an EMBL/GenBank/DDBJ whole genome shotgun (WGS) entry which is preliminary data.</text>
</comment>
<organism evidence="2 3">
    <name type="scientific">Pontibacter rugosus</name>
    <dbReference type="NCBI Taxonomy" id="1745966"/>
    <lineage>
        <taxon>Bacteria</taxon>
        <taxon>Pseudomonadati</taxon>
        <taxon>Bacteroidota</taxon>
        <taxon>Cytophagia</taxon>
        <taxon>Cytophagales</taxon>
        <taxon>Hymenobacteraceae</taxon>
        <taxon>Pontibacter</taxon>
    </lineage>
</organism>
<sequence>MRFFAPITSMLLLSILFSLVMWLIRKFF</sequence>
<keyword evidence="3" id="KW-1185">Reference proteome</keyword>
<reference evidence="3" key="1">
    <citation type="journal article" date="2019" name="Int. J. Syst. Evol. Microbiol.">
        <title>The Global Catalogue of Microorganisms (GCM) 10K type strain sequencing project: providing services to taxonomists for standard genome sequencing and annotation.</title>
        <authorList>
            <consortium name="The Broad Institute Genomics Platform"/>
            <consortium name="The Broad Institute Genome Sequencing Center for Infectious Disease"/>
            <person name="Wu L."/>
            <person name="Ma J."/>
        </authorList>
    </citation>
    <scope>NUCLEOTIDE SEQUENCE [LARGE SCALE GENOMIC DNA]</scope>
    <source>
        <strain evidence="3">JCM 31319</strain>
    </source>
</reference>
<dbReference type="EMBL" id="JBHTLD010000107">
    <property type="protein sequence ID" value="MFD1187003.1"/>
    <property type="molecule type" value="Genomic_DNA"/>
</dbReference>
<keyword evidence="1" id="KW-0472">Membrane</keyword>
<dbReference type="RefSeq" id="WP_377528030.1">
    <property type="nucleotide sequence ID" value="NZ_JBHTLD010000107.1"/>
</dbReference>
<evidence type="ECO:0000313" key="2">
    <source>
        <dbReference type="EMBL" id="MFD1187003.1"/>
    </source>
</evidence>
<evidence type="ECO:0000256" key="1">
    <source>
        <dbReference type="SAM" id="Phobius"/>
    </source>
</evidence>
<feature type="transmembrane region" description="Helical" evidence="1">
    <location>
        <begin position="6"/>
        <end position="24"/>
    </location>
</feature>
<dbReference type="Pfam" id="PF11146">
    <property type="entry name" value="DUF2905"/>
    <property type="match status" value="1"/>
</dbReference>
<dbReference type="Proteomes" id="UP001597094">
    <property type="component" value="Unassembled WGS sequence"/>
</dbReference>
<proteinExistence type="predicted"/>
<dbReference type="InterPro" id="IPR021320">
    <property type="entry name" value="DUF2905"/>
</dbReference>
<keyword evidence="1" id="KW-1133">Transmembrane helix</keyword>
<evidence type="ECO:0000313" key="3">
    <source>
        <dbReference type="Proteomes" id="UP001597094"/>
    </source>
</evidence>
<protein>
    <submittedName>
        <fullName evidence="2">DUF2905 family protein</fullName>
    </submittedName>
</protein>
<gene>
    <name evidence="2" type="ORF">ACFQ2O_12375</name>
</gene>
<name>A0ABW3SQ37_9BACT</name>
<keyword evidence="1" id="KW-0812">Transmembrane</keyword>